<name>A0AAN7PR58_9COLE</name>
<protein>
    <submittedName>
        <fullName evidence="1">Uncharacterized protein</fullName>
    </submittedName>
</protein>
<dbReference type="EMBL" id="JARPUR010000001">
    <property type="protein sequence ID" value="KAK4887196.1"/>
    <property type="molecule type" value="Genomic_DNA"/>
</dbReference>
<keyword evidence="2" id="KW-1185">Reference proteome</keyword>
<accession>A0AAN7PR58</accession>
<organism evidence="1 2">
    <name type="scientific">Aquatica leii</name>
    <dbReference type="NCBI Taxonomy" id="1421715"/>
    <lineage>
        <taxon>Eukaryota</taxon>
        <taxon>Metazoa</taxon>
        <taxon>Ecdysozoa</taxon>
        <taxon>Arthropoda</taxon>
        <taxon>Hexapoda</taxon>
        <taxon>Insecta</taxon>
        <taxon>Pterygota</taxon>
        <taxon>Neoptera</taxon>
        <taxon>Endopterygota</taxon>
        <taxon>Coleoptera</taxon>
        <taxon>Polyphaga</taxon>
        <taxon>Elateriformia</taxon>
        <taxon>Elateroidea</taxon>
        <taxon>Lampyridae</taxon>
        <taxon>Luciolinae</taxon>
        <taxon>Aquatica</taxon>
    </lineage>
</organism>
<evidence type="ECO:0000313" key="2">
    <source>
        <dbReference type="Proteomes" id="UP001353858"/>
    </source>
</evidence>
<sequence>MLVTNIRHRAATTMENPAQIRTQVLQNVSLATLGNIPSVNAMRQVISRSRQQQQLGLPVVQHRRDLVIPNAYAQYEPQPEILEQYLLVDTGVGDENSFFIIGRESHATWLCRGDVFPHGPFDFHYSNVLIN</sequence>
<gene>
    <name evidence="1" type="ORF">RN001_003467</name>
</gene>
<dbReference type="AlphaFoldDB" id="A0AAN7PR58"/>
<proteinExistence type="predicted"/>
<comment type="caution">
    <text evidence="1">The sequence shown here is derived from an EMBL/GenBank/DDBJ whole genome shotgun (WGS) entry which is preliminary data.</text>
</comment>
<evidence type="ECO:0000313" key="1">
    <source>
        <dbReference type="EMBL" id="KAK4887196.1"/>
    </source>
</evidence>
<reference evidence="2" key="1">
    <citation type="submission" date="2023-01" db="EMBL/GenBank/DDBJ databases">
        <title>Key to firefly adult light organ development and bioluminescence: homeobox transcription factors regulate luciferase expression and transportation to peroxisome.</title>
        <authorList>
            <person name="Fu X."/>
        </authorList>
    </citation>
    <scope>NUCLEOTIDE SEQUENCE [LARGE SCALE GENOMIC DNA]</scope>
</reference>
<dbReference type="Proteomes" id="UP001353858">
    <property type="component" value="Unassembled WGS sequence"/>
</dbReference>